<dbReference type="EMBL" id="JAGPNK010000004">
    <property type="protein sequence ID" value="KAH7322614.1"/>
    <property type="molecule type" value="Genomic_DNA"/>
</dbReference>
<reference evidence="2" key="1">
    <citation type="journal article" date="2021" name="Nat. Commun.">
        <title>Genetic determinants of endophytism in the Arabidopsis root mycobiome.</title>
        <authorList>
            <person name="Mesny F."/>
            <person name="Miyauchi S."/>
            <person name="Thiergart T."/>
            <person name="Pickel B."/>
            <person name="Atanasova L."/>
            <person name="Karlsson M."/>
            <person name="Huettel B."/>
            <person name="Barry K.W."/>
            <person name="Haridas S."/>
            <person name="Chen C."/>
            <person name="Bauer D."/>
            <person name="Andreopoulos W."/>
            <person name="Pangilinan J."/>
            <person name="LaButti K."/>
            <person name="Riley R."/>
            <person name="Lipzen A."/>
            <person name="Clum A."/>
            <person name="Drula E."/>
            <person name="Henrissat B."/>
            <person name="Kohler A."/>
            <person name="Grigoriev I.V."/>
            <person name="Martin F.M."/>
            <person name="Hacquard S."/>
        </authorList>
    </citation>
    <scope>NUCLEOTIDE SEQUENCE</scope>
    <source>
        <strain evidence="2">MPI-CAGE-CH-0235</strain>
    </source>
</reference>
<organism evidence="2 3">
    <name type="scientific">Stachybotrys elegans</name>
    <dbReference type="NCBI Taxonomy" id="80388"/>
    <lineage>
        <taxon>Eukaryota</taxon>
        <taxon>Fungi</taxon>
        <taxon>Dikarya</taxon>
        <taxon>Ascomycota</taxon>
        <taxon>Pezizomycotina</taxon>
        <taxon>Sordariomycetes</taxon>
        <taxon>Hypocreomycetidae</taxon>
        <taxon>Hypocreales</taxon>
        <taxon>Stachybotryaceae</taxon>
        <taxon>Stachybotrys</taxon>
    </lineage>
</organism>
<protein>
    <recommendedName>
        <fullName evidence="1">Nucleoside phosphorylase domain-containing protein</fullName>
    </recommendedName>
</protein>
<dbReference type="InterPro" id="IPR000845">
    <property type="entry name" value="Nucleoside_phosphorylase_d"/>
</dbReference>
<comment type="caution">
    <text evidence="2">The sequence shown here is derived from an EMBL/GenBank/DDBJ whole genome shotgun (WGS) entry which is preliminary data.</text>
</comment>
<evidence type="ECO:0000313" key="2">
    <source>
        <dbReference type="EMBL" id="KAH7322614.1"/>
    </source>
</evidence>
<evidence type="ECO:0000313" key="3">
    <source>
        <dbReference type="Proteomes" id="UP000813444"/>
    </source>
</evidence>
<dbReference type="InterPro" id="IPR035994">
    <property type="entry name" value="Nucleoside_phosphorylase_sf"/>
</dbReference>
<keyword evidence="3" id="KW-1185">Reference proteome</keyword>
<evidence type="ECO:0000259" key="1">
    <source>
        <dbReference type="Pfam" id="PF01048"/>
    </source>
</evidence>
<dbReference type="OrthoDB" id="3503419at2759"/>
<dbReference type="AlphaFoldDB" id="A0A8K0SRD9"/>
<dbReference type="Proteomes" id="UP000813444">
    <property type="component" value="Unassembled WGS sequence"/>
</dbReference>
<dbReference type="Gene3D" id="3.40.50.1580">
    <property type="entry name" value="Nucleoside phosphorylase domain"/>
    <property type="match status" value="1"/>
</dbReference>
<dbReference type="Pfam" id="PF01048">
    <property type="entry name" value="PNP_UDP_1"/>
    <property type="match status" value="1"/>
</dbReference>
<dbReference type="SUPFAM" id="SSF53167">
    <property type="entry name" value="Purine and uridine phosphorylases"/>
    <property type="match status" value="1"/>
</dbReference>
<gene>
    <name evidence="2" type="ORF">B0I35DRAFT_426139</name>
</gene>
<sequence length="411" mass="45367">MSGCPLPFGQTHATSPMVTTTPNPGFIVADAKNHVMGRSLKAYIESKIHQDLKEQGIRRIRISAGSRRKRPARIASSERLRKFDSRRPTTTIVDSGEVHLHCFPSRDLILHYAGLVATYLDMQGGSPGIVQVHLPDPLQEARFLPRTNLGRLGSVDIAIIGDVDYLEGIRNDTWAGVGESDLDVFRWHKFTSPSGETVALVGCLDKIWGNTGGYLVRTLLAQSGIKCAIYIAKVGSLSSKYVANEWIATGHEAYLDNELISWTNPLDSLIDSCAQVATNQAYYEDESISKADQLDALRKSCARVARGPIVTVPTLLCETRTWLEEWAPPKAVWVDCEVAYMAKEAAEAGIDFGYLHIVSDNLLHDDGENLSNEDTDIVIGKRESLYEDVSRIISAHISRPKPLHDIDVEDS</sequence>
<proteinExistence type="predicted"/>
<name>A0A8K0SRD9_9HYPO</name>
<feature type="domain" description="Nucleoside phosphorylase" evidence="1">
    <location>
        <begin position="273"/>
        <end position="377"/>
    </location>
</feature>
<dbReference type="GO" id="GO:0003824">
    <property type="term" value="F:catalytic activity"/>
    <property type="evidence" value="ECO:0007669"/>
    <property type="project" value="InterPro"/>
</dbReference>
<accession>A0A8K0SRD9</accession>
<dbReference type="GO" id="GO:0009116">
    <property type="term" value="P:nucleoside metabolic process"/>
    <property type="evidence" value="ECO:0007669"/>
    <property type="project" value="InterPro"/>
</dbReference>